<feature type="compositionally biased region" description="Basic and acidic residues" evidence="1">
    <location>
        <begin position="502"/>
        <end position="514"/>
    </location>
</feature>
<proteinExistence type="predicted"/>
<feature type="compositionally biased region" description="Polar residues" evidence="1">
    <location>
        <begin position="222"/>
        <end position="237"/>
    </location>
</feature>
<keyword evidence="3" id="KW-1185">Reference proteome</keyword>
<feature type="region of interest" description="Disordered" evidence="1">
    <location>
        <begin position="830"/>
        <end position="868"/>
    </location>
</feature>
<dbReference type="Proteomes" id="UP000781932">
    <property type="component" value="Unassembled WGS sequence"/>
</dbReference>
<evidence type="ECO:0000313" key="2">
    <source>
        <dbReference type="EMBL" id="KAF9874548.1"/>
    </source>
</evidence>
<dbReference type="AlphaFoldDB" id="A0A9P6I164"/>
<dbReference type="EMBL" id="JAATWM020000026">
    <property type="protein sequence ID" value="KAF9874548.1"/>
    <property type="molecule type" value="Genomic_DNA"/>
</dbReference>
<sequence length="1013" mass="110799">MSFVEGWQAEHYMADGPFCDSTPHGAEILEPGSDDEHYDDPEERRRRIDAAAHRYLSGYAPVLLTAVLKGPFEGPGANGWVNPWSKSKRGPAPEATAPAAVEATTKTTINVEPAETDVSDAESRTSCPLPSPQSLDQAGATPNALPVGEQNLERVQAWRNGAGLVAQVDDEPTWSFASDISLSQSQSQRKRRVTGSDWLMRKEVKRLKSAWEDDIEVSSAVNQSHNQRLTRGQLSSQREMKQENTIEESFQSTPITQRQTRSSQRSSQRISNSTPRKKSPETPTKPAQVPEEQSSAPLSTPVQTPPSAVKTRVTPRTIATEQKNDARAADISTGKSRKNAKARVEFETQEDESFLFRARPRSRGSKAAAVDVTDNDQMETSSSSGLVSSDESESDRDEEAMDLDGDTFMADETKVTSPESSAEPENQKDTVQAITKPEKGITLQNAADMPAVPNGDSETPGHDKVPNEADVASNQHHQDETTEEESVSASQERTIVVQPASPEKKSQRPSENHRSSPHVESAPPAKSSTPVAPHGNQYKANQSRKVSMSQQQRLLNSLAQIASPQSPWSKDLLFTSNSYPASQTSWVRNRDRAPETPVTQQRYQLETPDIPDYSFRATPVSSQTPGPASRYTNETVQACGSNHRGTPLGTQRGEVVSQQESPAVPASQQSPWKADLPSIPPLRPSGDIQEASQNTLVDPGYQSPWTATPENLRLAAKAALVSKQFKEPKPMSPTPVASSTEPSIPKTDPPAIKEAPPPVDATPRPLTPEPVLEIKKFANFMSPSPERPKRKSAHVRFSGGHLPSTQNLLAATTDNPWDAPQRPVKRVTWAPEVKGGEDLDGDEPATPVVTRAASPPPDLAVADLPTDDKDKFHDHFQAVSRRTKITHRLLPSASQQFLESPEPMAMAEAFVNADSFGPRTPKAPEALMVANDTPLSAEQESQQTVDDVDEVLLNLNEFINMVDVEADLARAKEDERKEREEKEKQKQQKTNWSSGLFGRLSFSGLMDAGVWDS</sequence>
<feature type="compositionally biased region" description="Polar residues" evidence="1">
    <location>
        <begin position="291"/>
        <end position="306"/>
    </location>
</feature>
<feature type="compositionally biased region" description="Low complexity" evidence="1">
    <location>
        <begin position="251"/>
        <end position="274"/>
    </location>
</feature>
<feature type="compositionally biased region" description="Polar residues" evidence="1">
    <location>
        <begin position="124"/>
        <end position="136"/>
    </location>
</feature>
<protein>
    <submittedName>
        <fullName evidence="2">Protamine p1</fullName>
    </submittedName>
</protein>
<feature type="region of interest" description="Disordered" evidence="1">
    <location>
        <begin position="607"/>
        <end position="707"/>
    </location>
</feature>
<feature type="compositionally biased region" description="Basic and acidic residues" evidence="1">
    <location>
        <begin position="971"/>
        <end position="986"/>
    </location>
</feature>
<reference evidence="2" key="2">
    <citation type="submission" date="2020-11" db="EMBL/GenBank/DDBJ databases">
        <title>Whole genome sequencing of Colletotrichum sp.</title>
        <authorList>
            <person name="Li H."/>
        </authorList>
    </citation>
    <scope>NUCLEOTIDE SEQUENCE</scope>
    <source>
        <strain evidence="2">CkLH20</strain>
    </source>
</reference>
<feature type="compositionally biased region" description="Acidic residues" evidence="1">
    <location>
        <begin position="32"/>
        <end position="41"/>
    </location>
</feature>
<feature type="compositionally biased region" description="Polar residues" evidence="1">
    <location>
        <begin position="619"/>
        <end position="644"/>
    </location>
</feature>
<evidence type="ECO:0000313" key="3">
    <source>
        <dbReference type="Proteomes" id="UP000781932"/>
    </source>
</evidence>
<name>A0A9P6I164_9PEZI</name>
<feature type="compositionally biased region" description="Polar residues" evidence="1">
    <location>
        <begin position="538"/>
        <end position="552"/>
    </location>
</feature>
<feature type="compositionally biased region" description="Polar residues" evidence="1">
    <location>
        <begin position="656"/>
        <end position="671"/>
    </location>
</feature>
<feature type="compositionally biased region" description="Acidic residues" evidence="1">
    <location>
        <begin position="390"/>
        <end position="405"/>
    </location>
</feature>
<gene>
    <name evidence="2" type="ORF">CkaCkLH20_08111</name>
</gene>
<dbReference type="RefSeq" id="XP_038744009.1">
    <property type="nucleotide sequence ID" value="XM_038890826.1"/>
</dbReference>
<reference evidence="2" key="1">
    <citation type="submission" date="2020-03" db="EMBL/GenBank/DDBJ databases">
        <authorList>
            <person name="He L."/>
        </authorList>
    </citation>
    <scope>NUCLEOTIDE SEQUENCE</scope>
    <source>
        <strain evidence="2">CkLH20</strain>
    </source>
</reference>
<feature type="compositionally biased region" description="Pro residues" evidence="1">
    <location>
        <begin position="755"/>
        <end position="767"/>
    </location>
</feature>
<feature type="region of interest" description="Disordered" evidence="1">
    <location>
        <begin position="222"/>
        <end position="552"/>
    </location>
</feature>
<feature type="compositionally biased region" description="Low complexity" evidence="1">
    <location>
        <begin position="92"/>
        <end position="108"/>
    </location>
</feature>
<feature type="region of interest" description="Disordered" evidence="1">
    <location>
        <begin position="22"/>
        <end position="45"/>
    </location>
</feature>
<feature type="region of interest" description="Disordered" evidence="1">
    <location>
        <begin position="779"/>
        <end position="807"/>
    </location>
</feature>
<feature type="region of interest" description="Disordered" evidence="1">
    <location>
        <begin position="724"/>
        <end position="767"/>
    </location>
</feature>
<feature type="compositionally biased region" description="Polar residues" evidence="1">
    <location>
        <begin position="415"/>
        <end position="433"/>
    </location>
</feature>
<organism evidence="2 3">
    <name type="scientific">Colletotrichum karsti</name>
    <dbReference type="NCBI Taxonomy" id="1095194"/>
    <lineage>
        <taxon>Eukaryota</taxon>
        <taxon>Fungi</taxon>
        <taxon>Dikarya</taxon>
        <taxon>Ascomycota</taxon>
        <taxon>Pezizomycotina</taxon>
        <taxon>Sordariomycetes</taxon>
        <taxon>Hypocreomycetidae</taxon>
        <taxon>Glomerellales</taxon>
        <taxon>Glomerellaceae</taxon>
        <taxon>Colletotrichum</taxon>
        <taxon>Colletotrichum boninense species complex</taxon>
    </lineage>
</organism>
<feature type="region of interest" description="Disordered" evidence="1">
    <location>
        <begin position="971"/>
        <end position="991"/>
    </location>
</feature>
<accession>A0A9P6I164</accession>
<evidence type="ECO:0000256" key="1">
    <source>
        <dbReference type="SAM" id="MobiDB-lite"/>
    </source>
</evidence>
<dbReference type="OrthoDB" id="5419922at2759"/>
<comment type="caution">
    <text evidence="2">The sequence shown here is derived from an EMBL/GenBank/DDBJ whole genome shotgun (WGS) entry which is preliminary data.</text>
</comment>
<feature type="compositionally biased region" description="Low complexity" evidence="1">
    <location>
        <begin position="379"/>
        <end position="389"/>
    </location>
</feature>
<feature type="region of interest" description="Disordered" evidence="1">
    <location>
        <begin position="83"/>
        <end position="145"/>
    </location>
</feature>
<feature type="region of interest" description="Disordered" evidence="1">
    <location>
        <begin position="580"/>
        <end position="599"/>
    </location>
</feature>
<dbReference type="GeneID" id="62163900"/>